<evidence type="ECO:0000313" key="2">
    <source>
        <dbReference type="Proteomes" id="UP000325291"/>
    </source>
</evidence>
<protein>
    <submittedName>
        <fullName evidence="1">Uncharacterized protein</fullName>
    </submittedName>
</protein>
<accession>A0A5A9ZCR1</accession>
<proteinExistence type="predicted"/>
<gene>
    <name evidence="1" type="ORF">FLO80_10865</name>
</gene>
<dbReference type="EMBL" id="VINQ01000007">
    <property type="protein sequence ID" value="KAA0914866.1"/>
    <property type="molecule type" value="Genomic_DNA"/>
</dbReference>
<dbReference type="AlphaFoldDB" id="A0A5A9ZCR1"/>
<organism evidence="1 2">
    <name type="scientific">Aquicoccus porphyridii</name>
    <dbReference type="NCBI Taxonomy" id="1852029"/>
    <lineage>
        <taxon>Bacteria</taxon>
        <taxon>Pseudomonadati</taxon>
        <taxon>Pseudomonadota</taxon>
        <taxon>Alphaproteobacteria</taxon>
        <taxon>Rhodobacterales</taxon>
        <taxon>Paracoccaceae</taxon>
        <taxon>Aquicoccus</taxon>
    </lineage>
</organism>
<comment type="caution">
    <text evidence="1">The sequence shown here is derived from an EMBL/GenBank/DDBJ whole genome shotgun (WGS) entry which is preliminary data.</text>
</comment>
<keyword evidence="2" id="KW-1185">Reference proteome</keyword>
<dbReference type="RefSeq" id="WP_146611069.1">
    <property type="nucleotide sequence ID" value="NZ_VINQ01000007.1"/>
</dbReference>
<name>A0A5A9ZCR1_9RHOB</name>
<reference evidence="1 2" key="1">
    <citation type="submission" date="2019-07" db="EMBL/GenBank/DDBJ databases">
        <title>Aquicoccus porphyridii gen. nov., sp. nov., isolated from a small marine red alga, Porphyridium marinum.</title>
        <authorList>
            <person name="Liu L."/>
        </authorList>
    </citation>
    <scope>NUCLEOTIDE SEQUENCE [LARGE SCALE GENOMIC DNA]</scope>
    <source>
        <strain evidence="1 2">L1 8-17</strain>
    </source>
</reference>
<evidence type="ECO:0000313" key="1">
    <source>
        <dbReference type="EMBL" id="KAA0914866.1"/>
    </source>
</evidence>
<dbReference type="Proteomes" id="UP000325291">
    <property type="component" value="Unassembled WGS sequence"/>
</dbReference>
<sequence length="249" mass="28754">MIDELDSSRNPMLRRMQSSQRRRLPKWWPEDGLGLDRASPFFQDYVGVVKELNHFLEDLYETKFCKFEKYKLAVAMHGVLAPRFSLGPNQLDRGRQTQVLKQLGKAHRDLSKAINTLRSLPYPANLQVNPVLDDLIHQQGLRKIERLQSFYQYQKAQVQSKANERAVVLARFLRIGFERYTSTVCRASKDSDGYICSAFALGVERLFHHIGLEVDAFEPARQALSDGDDEFFTWAVLLLLEDPYMAITL</sequence>